<proteinExistence type="predicted"/>
<evidence type="ECO:0008006" key="3">
    <source>
        <dbReference type="Google" id="ProtNLM"/>
    </source>
</evidence>
<dbReference type="RefSeq" id="WP_046762896.1">
    <property type="nucleotide sequence ID" value="NZ_LBIC01000003.1"/>
</dbReference>
<protein>
    <recommendedName>
        <fullName evidence="3">GH16 domain-containing protein</fullName>
    </recommendedName>
</protein>
<evidence type="ECO:0000313" key="2">
    <source>
        <dbReference type="Proteomes" id="UP000033874"/>
    </source>
</evidence>
<comment type="caution">
    <text evidence="1">The sequence shown here is derived from an EMBL/GenBank/DDBJ whole genome shotgun (WGS) entry which is preliminary data.</text>
</comment>
<gene>
    <name evidence="1" type="ORF">YP76_07030</name>
</gene>
<dbReference type="STRING" id="56193.YP76_07030"/>
<name>A0A0M3AS49_9SPHN</name>
<dbReference type="Proteomes" id="UP000033874">
    <property type="component" value="Unassembled WGS sequence"/>
</dbReference>
<dbReference type="EMBL" id="LBIC01000003">
    <property type="protein sequence ID" value="KKW92680.1"/>
    <property type="molecule type" value="Genomic_DNA"/>
</dbReference>
<accession>A0A0M3AS49</accession>
<dbReference type="PATRIC" id="fig|56193.3.peg.1455"/>
<keyword evidence="2" id="KW-1185">Reference proteome</keyword>
<sequence>MAVTRLSTGLSTRKTTDPLGQYFRPDPTDAHQFMDDFDFFGATNWTTTLIGTGTVALTAGDGGILLFTTTGASGDAVSTQKTTEGFSFETGKPAWFKVRFKVSALTTVVTVGLQVTDTTPEDATDGIFFQTTTATGAITGYVRKNATTGSTSAAVGTIVADTYTELGWYWDGKDTVTFYQDGVAKASVTGVAASYLPDTTTTPSFSVRTTTAAAKTASVDYIFASKSRR</sequence>
<evidence type="ECO:0000313" key="1">
    <source>
        <dbReference type="EMBL" id="KKW92680.1"/>
    </source>
</evidence>
<reference evidence="1 2" key="1">
    <citation type="submission" date="2015-04" db="EMBL/GenBank/DDBJ databases">
        <title>Genome sequence of aromatic hydrocarbons-degrading Sphingobium chungbukense DJ77.</title>
        <authorList>
            <person name="Kim Y.-C."/>
            <person name="Chae J.-C."/>
        </authorList>
    </citation>
    <scope>NUCLEOTIDE SEQUENCE [LARGE SCALE GENOMIC DNA]</scope>
    <source>
        <strain evidence="1 2">DJ77</strain>
    </source>
</reference>
<dbReference type="AlphaFoldDB" id="A0A0M3AS49"/>
<organism evidence="1 2">
    <name type="scientific">Sphingobium chungbukense</name>
    <dbReference type="NCBI Taxonomy" id="56193"/>
    <lineage>
        <taxon>Bacteria</taxon>
        <taxon>Pseudomonadati</taxon>
        <taxon>Pseudomonadota</taxon>
        <taxon>Alphaproteobacteria</taxon>
        <taxon>Sphingomonadales</taxon>
        <taxon>Sphingomonadaceae</taxon>
        <taxon>Sphingobium</taxon>
    </lineage>
</organism>